<dbReference type="RefSeq" id="WP_290262507.1">
    <property type="nucleotide sequence ID" value="NZ_JAUFQG010000004.1"/>
</dbReference>
<accession>A0ABV8VAG3</accession>
<protein>
    <submittedName>
        <fullName evidence="1">Uncharacterized protein</fullName>
    </submittedName>
</protein>
<evidence type="ECO:0000313" key="1">
    <source>
        <dbReference type="EMBL" id="MFC4364195.1"/>
    </source>
</evidence>
<organism evidence="1 2">
    <name type="scientific">Simiduia curdlanivorans</name>
    <dbReference type="NCBI Taxonomy" id="1492769"/>
    <lineage>
        <taxon>Bacteria</taxon>
        <taxon>Pseudomonadati</taxon>
        <taxon>Pseudomonadota</taxon>
        <taxon>Gammaproteobacteria</taxon>
        <taxon>Cellvibrionales</taxon>
        <taxon>Cellvibrionaceae</taxon>
        <taxon>Simiduia</taxon>
    </lineage>
</organism>
<proteinExistence type="predicted"/>
<keyword evidence="2" id="KW-1185">Reference proteome</keyword>
<sequence>MQFVNAMLKANEEEFNAMAESLKANENIGQNLKNHSTVLIDSNADQISSLPMDLQSKIYEFKNLLNVYNQEVQVAKDKLILTFDSSLTDINHRRLKSGLVDTYSDLQGVCSRTCSKIQAVLNYEL</sequence>
<dbReference type="EMBL" id="JBHSCX010000021">
    <property type="protein sequence ID" value="MFC4364195.1"/>
    <property type="molecule type" value="Genomic_DNA"/>
</dbReference>
<comment type="caution">
    <text evidence="1">The sequence shown here is derived from an EMBL/GenBank/DDBJ whole genome shotgun (WGS) entry which is preliminary data.</text>
</comment>
<reference evidence="2" key="1">
    <citation type="journal article" date="2019" name="Int. J. Syst. Evol. Microbiol.">
        <title>The Global Catalogue of Microorganisms (GCM) 10K type strain sequencing project: providing services to taxonomists for standard genome sequencing and annotation.</title>
        <authorList>
            <consortium name="The Broad Institute Genomics Platform"/>
            <consortium name="The Broad Institute Genome Sequencing Center for Infectious Disease"/>
            <person name="Wu L."/>
            <person name="Ma J."/>
        </authorList>
    </citation>
    <scope>NUCLEOTIDE SEQUENCE [LARGE SCALE GENOMIC DNA]</scope>
    <source>
        <strain evidence="2">CECT 8570</strain>
    </source>
</reference>
<name>A0ABV8VAG3_9GAMM</name>
<gene>
    <name evidence="1" type="ORF">ACFOX3_17930</name>
</gene>
<evidence type="ECO:0000313" key="2">
    <source>
        <dbReference type="Proteomes" id="UP001595840"/>
    </source>
</evidence>
<dbReference type="Proteomes" id="UP001595840">
    <property type="component" value="Unassembled WGS sequence"/>
</dbReference>